<protein>
    <submittedName>
        <fullName evidence="2">Uncharacterized protein</fullName>
    </submittedName>
</protein>
<proteinExistence type="predicted"/>
<sequence length="65" mass="7315">MRRGTVKNAELTLREFALLIAAASALGNQPGPHHRNHVLSETQKRFPPSRLSDHMGDNIRKHPTH</sequence>
<reference evidence="2 3" key="1">
    <citation type="submission" date="2018-02" db="EMBL/GenBank/DDBJ databases">
        <title>Complete genome sequence of Streptomyces dengpaensis, the producer of angucyclines.</title>
        <authorList>
            <person name="Yumei L."/>
        </authorList>
    </citation>
    <scope>NUCLEOTIDE SEQUENCE [LARGE SCALE GENOMIC DNA]</scope>
    <source>
        <strain evidence="2 3">XZHG99</strain>
    </source>
</reference>
<gene>
    <name evidence="2" type="ORF">C4B68_18255</name>
</gene>
<evidence type="ECO:0000256" key="1">
    <source>
        <dbReference type="SAM" id="MobiDB-lite"/>
    </source>
</evidence>
<feature type="region of interest" description="Disordered" evidence="1">
    <location>
        <begin position="26"/>
        <end position="65"/>
    </location>
</feature>
<organism evidence="2 3">
    <name type="scientific">Streptomyces dengpaensis</name>
    <dbReference type="NCBI Taxonomy" id="2049881"/>
    <lineage>
        <taxon>Bacteria</taxon>
        <taxon>Bacillati</taxon>
        <taxon>Actinomycetota</taxon>
        <taxon>Actinomycetes</taxon>
        <taxon>Kitasatosporales</taxon>
        <taxon>Streptomycetaceae</taxon>
        <taxon>Streptomyces</taxon>
    </lineage>
</organism>
<evidence type="ECO:0000313" key="2">
    <source>
        <dbReference type="EMBL" id="AVH57397.1"/>
    </source>
</evidence>
<name>A0ABN5I339_9ACTN</name>
<evidence type="ECO:0000313" key="3">
    <source>
        <dbReference type="Proteomes" id="UP000238413"/>
    </source>
</evidence>
<dbReference type="EMBL" id="CP026652">
    <property type="protein sequence ID" value="AVH57397.1"/>
    <property type="molecule type" value="Genomic_DNA"/>
</dbReference>
<accession>A0ABN5I339</accession>
<dbReference type="Proteomes" id="UP000238413">
    <property type="component" value="Chromosome"/>
</dbReference>
<feature type="compositionally biased region" description="Basic and acidic residues" evidence="1">
    <location>
        <begin position="51"/>
        <end position="65"/>
    </location>
</feature>
<keyword evidence="3" id="KW-1185">Reference proteome</keyword>